<evidence type="ECO:0000313" key="1">
    <source>
        <dbReference type="EMBL" id="MCY1718884.1"/>
    </source>
</evidence>
<dbReference type="RefSeq" id="WP_343331223.1">
    <property type="nucleotide sequence ID" value="NZ_JAPOHD010000003.1"/>
</dbReference>
<protein>
    <submittedName>
        <fullName evidence="1">Uncharacterized protein</fullName>
    </submittedName>
</protein>
<dbReference type="AlphaFoldDB" id="A0A9X3F1L0"/>
<evidence type="ECO:0000313" key="2">
    <source>
        <dbReference type="Proteomes" id="UP001145087"/>
    </source>
</evidence>
<dbReference type="Proteomes" id="UP001145087">
    <property type="component" value="Unassembled WGS sequence"/>
</dbReference>
<dbReference type="EMBL" id="JAPOHD010000003">
    <property type="protein sequence ID" value="MCY1718884.1"/>
    <property type="molecule type" value="Genomic_DNA"/>
</dbReference>
<accession>A0A9X3F1L0</accession>
<organism evidence="1 2">
    <name type="scientific">Draconibacterium aestuarii</name>
    <dbReference type="NCBI Taxonomy" id="2998507"/>
    <lineage>
        <taxon>Bacteria</taxon>
        <taxon>Pseudomonadati</taxon>
        <taxon>Bacteroidota</taxon>
        <taxon>Bacteroidia</taxon>
        <taxon>Marinilabiliales</taxon>
        <taxon>Prolixibacteraceae</taxon>
        <taxon>Draconibacterium</taxon>
    </lineage>
</organism>
<proteinExistence type="predicted"/>
<reference evidence="1" key="1">
    <citation type="submission" date="2022-11" db="EMBL/GenBank/DDBJ databases">
        <title>Marilongibacter aestuarii gen. nov., sp. nov., isolated from tidal flat sediment.</title>
        <authorList>
            <person name="Jiayan W."/>
        </authorList>
    </citation>
    <scope>NUCLEOTIDE SEQUENCE</scope>
    <source>
        <strain evidence="1">Z1-6</strain>
    </source>
</reference>
<name>A0A9X3F1L0_9BACT</name>
<keyword evidence="2" id="KW-1185">Reference proteome</keyword>
<comment type="caution">
    <text evidence="1">The sequence shown here is derived from an EMBL/GenBank/DDBJ whole genome shotgun (WGS) entry which is preliminary data.</text>
</comment>
<sequence>MKGAIKKILEVDYPRGRAKGYYANFISAKTLKTEFSLFYPSVSLKGCHLPSTGEKKRNPEAKPRGIIQIKKFFRISPEPFIKNRRFNRR</sequence>
<gene>
    <name evidence="1" type="ORF">OU798_00930</name>
</gene>